<dbReference type="RefSeq" id="WP_146600691.1">
    <property type="nucleotide sequence ID" value="NZ_SJPY01000005.1"/>
</dbReference>
<feature type="transmembrane region" description="Helical" evidence="1">
    <location>
        <begin position="92"/>
        <end position="117"/>
    </location>
</feature>
<gene>
    <name evidence="2" type="ORF">Q31b_34010</name>
</gene>
<sequence>MRTNHILLIPLATIVMLTTVGCEEDENRRLADMSERHEKRQAEQNRDTAELHRKVVELQRDVQSERASIGQQRDRLESERHAIASQRRWDSLVAAAITNVGLLLACSLPLVLAWLLLARPPATGDEQALVEIMLDDLTAKQPLLLNRSDNISPRRLTDSAEVSDDSA</sequence>
<keyword evidence="1" id="KW-0472">Membrane</keyword>
<name>A0A5C6DVV7_9BACT</name>
<proteinExistence type="predicted"/>
<organism evidence="2 3">
    <name type="scientific">Novipirellula aureliae</name>
    <dbReference type="NCBI Taxonomy" id="2527966"/>
    <lineage>
        <taxon>Bacteria</taxon>
        <taxon>Pseudomonadati</taxon>
        <taxon>Planctomycetota</taxon>
        <taxon>Planctomycetia</taxon>
        <taxon>Pirellulales</taxon>
        <taxon>Pirellulaceae</taxon>
        <taxon>Novipirellula</taxon>
    </lineage>
</organism>
<dbReference type="EMBL" id="SJPY01000005">
    <property type="protein sequence ID" value="TWU40057.1"/>
    <property type="molecule type" value="Genomic_DNA"/>
</dbReference>
<dbReference type="PROSITE" id="PS51257">
    <property type="entry name" value="PROKAR_LIPOPROTEIN"/>
    <property type="match status" value="1"/>
</dbReference>
<reference evidence="2 3" key="1">
    <citation type="submission" date="2019-02" db="EMBL/GenBank/DDBJ databases">
        <title>Deep-cultivation of Planctomycetes and their phenomic and genomic characterization uncovers novel biology.</title>
        <authorList>
            <person name="Wiegand S."/>
            <person name="Jogler M."/>
            <person name="Boedeker C."/>
            <person name="Pinto D."/>
            <person name="Vollmers J."/>
            <person name="Rivas-Marin E."/>
            <person name="Kohn T."/>
            <person name="Peeters S.H."/>
            <person name="Heuer A."/>
            <person name="Rast P."/>
            <person name="Oberbeckmann S."/>
            <person name="Bunk B."/>
            <person name="Jeske O."/>
            <person name="Meyerdierks A."/>
            <person name="Storesund J.E."/>
            <person name="Kallscheuer N."/>
            <person name="Luecker S."/>
            <person name="Lage O.M."/>
            <person name="Pohl T."/>
            <person name="Merkel B.J."/>
            <person name="Hornburger P."/>
            <person name="Mueller R.-W."/>
            <person name="Bruemmer F."/>
            <person name="Labrenz M."/>
            <person name="Spormann A.M."/>
            <person name="Op Den Camp H."/>
            <person name="Overmann J."/>
            <person name="Amann R."/>
            <person name="Jetten M.S.M."/>
            <person name="Mascher T."/>
            <person name="Medema M.H."/>
            <person name="Devos D.P."/>
            <person name="Kaster A.-K."/>
            <person name="Ovreas L."/>
            <person name="Rohde M."/>
            <person name="Galperin M.Y."/>
            <person name="Jogler C."/>
        </authorList>
    </citation>
    <scope>NUCLEOTIDE SEQUENCE [LARGE SCALE GENOMIC DNA]</scope>
    <source>
        <strain evidence="2 3">Q31b</strain>
    </source>
</reference>
<keyword evidence="3" id="KW-1185">Reference proteome</keyword>
<dbReference type="OrthoDB" id="266017at2"/>
<evidence type="ECO:0000313" key="2">
    <source>
        <dbReference type="EMBL" id="TWU40057.1"/>
    </source>
</evidence>
<protein>
    <submittedName>
        <fullName evidence="2">Uncharacterized protein</fullName>
    </submittedName>
</protein>
<evidence type="ECO:0000256" key="1">
    <source>
        <dbReference type="SAM" id="Phobius"/>
    </source>
</evidence>
<comment type="caution">
    <text evidence="2">The sequence shown here is derived from an EMBL/GenBank/DDBJ whole genome shotgun (WGS) entry which is preliminary data.</text>
</comment>
<evidence type="ECO:0000313" key="3">
    <source>
        <dbReference type="Proteomes" id="UP000315471"/>
    </source>
</evidence>
<dbReference type="AlphaFoldDB" id="A0A5C6DVV7"/>
<accession>A0A5C6DVV7</accession>
<keyword evidence="1" id="KW-0812">Transmembrane</keyword>
<dbReference type="Proteomes" id="UP000315471">
    <property type="component" value="Unassembled WGS sequence"/>
</dbReference>
<keyword evidence="1" id="KW-1133">Transmembrane helix</keyword>